<keyword evidence="8" id="KW-1185">Reference proteome</keyword>
<dbReference type="FunFam" id="3.40.50.2000:FF:000060">
    <property type="entry name" value="Glycosyltransferase"/>
    <property type="match status" value="1"/>
</dbReference>
<evidence type="ECO:0000256" key="3">
    <source>
        <dbReference type="ARBA" id="ARBA00022679"/>
    </source>
</evidence>
<dbReference type="Pfam" id="PF00201">
    <property type="entry name" value="UDPGT"/>
    <property type="match status" value="1"/>
</dbReference>
<evidence type="ECO:0000313" key="7">
    <source>
        <dbReference type="EMBL" id="CAA0829864.1"/>
    </source>
</evidence>
<reference evidence="7" key="1">
    <citation type="submission" date="2019-12" db="EMBL/GenBank/DDBJ databases">
        <authorList>
            <person name="Scholes J."/>
        </authorList>
    </citation>
    <scope>NUCLEOTIDE SEQUENCE</scope>
</reference>
<evidence type="ECO:0000259" key="6">
    <source>
        <dbReference type="Pfam" id="PF26168"/>
    </source>
</evidence>
<keyword evidence="3 4" id="KW-0808">Transferase</keyword>
<comment type="caution">
    <text evidence="7">The sequence shown here is derived from an EMBL/GenBank/DDBJ whole genome shotgun (WGS) entry which is preliminary data.</text>
</comment>
<dbReference type="GO" id="GO:0050404">
    <property type="term" value="F:zeatin O-beta-D-xylosyltransferase activity"/>
    <property type="evidence" value="ECO:0007669"/>
    <property type="project" value="UniProtKB-ARBA"/>
</dbReference>
<organism evidence="7 8">
    <name type="scientific">Striga hermonthica</name>
    <name type="common">Purple witchweed</name>
    <name type="synonym">Buchnera hermonthica</name>
    <dbReference type="NCBI Taxonomy" id="68872"/>
    <lineage>
        <taxon>Eukaryota</taxon>
        <taxon>Viridiplantae</taxon>
        <taxon>Streptophyta</taxon>
        <taxon>Embryophyta</taxon>
        <taxon>Tracheophyta</taxon>
        <taxon>Spermatophyta</taxon>
        <taxon>Magnoliopsida</taxon>
        <taxon>eudicotyledons</taxon>
        <taxon>Gunneridae</taxon>
        <taxon>Pentapetalae</taxon>
        <taxon>asterids</taxon>
        <taxon>lamiids</taxon>
        <taxon>Lamiales</taxon>
        <taxon>Orobanchaceae</taxon>
        <taxon>Buchnereae</taxon>
        <taxon>Striga</taxon>
    </lineage>
</organism>
<protein>
    <recommendedName>
        <fullName evidence="5">Glycosyltransferase</fullName>
        <ecNumber evidence="5">2.4.1.-</ecNumber>
    </recommendedName>
</protein>
<keyword evidence="2 4" id="KW-0328">Glycosyltransferase</keyword>
<dbReference type="PANTHER" id="PTHR48044:SF22">
    <property type="entry name" value="GLYCOSYLTRANSFERASE"/>
    <property type="match status" value="1"/>
</dbReference>
<comment type="similarity">
    <text evidence="1 4">Belongs to the UDP-glycosyltransferase family.</text>
</comment>
<feature type="domain" description="Glycosyltransferase N-terminal" evidence="6">
    <location>
        <begin position="19"/>
        <end position="254"/>
    </location>
</feature>
<dbReference type="PROSITE" id="PS00375">
    <property type="entry name" value="UDPGT"/>
    <property type="match status" value="1"/>
</dbReference>
<evidence type="ECO:0000256" key="5">
    <source>
        <dbReference type="RuleBase" id="RU362057"/>
    </source>
</evidence>
<dbReference type="InterPro" id="IPR035595">
    <property type="entry name" value="UDP_glycos_trans_CS"/>
</dbReference>
<dbReference type="Gene3D" id="3.40.50.2000">
    <property type="entry name" value="Glycogen Phosphorylase B"/>
    <property type="match status" value="2"/>
</dbReference>
<sequence length="473" mass="52827">MATTTSPHENGQRRREKPKVAIVMVPLPAQGHLNQLLHLSCRLVSTANLPVYFTCSGAHVRQAKLRAHGWEPSDLSKMHFHELPTPTFENPAPDPNAPTRFPSQLVPSFSATVALRDPFFSFVQNLSKDYTRVIVVYDSLMAYVVQDLDSMPNAECYTFWSVSAFASYFFRWHMSGKPDLPGEAGLVLKEAPSPDGLFPPELEEFFKLQLESKKRISGSIQNTNRLIEGTYLDLLAEAMKDEMERHFAVGPFNPVPVRSGTHECLDWLDKQGTPSSVMFVSFGSTTSIPDEQIRELATGLERSGQKFVWVLRDADKGDIFTGGEARRPVLPEGFEERVKERGLVVREWAPQLEILGHFATGGFMSHCGWNSCMESISAGVPIIAWPMHSDQPANAVLMTKVLKIGVEVVKECREEMIVPASAIESVVRRLMDSEEGDEIRRRAQELGVAVRDSVKEGGVSKKELDSFISHITR</sequence>
<proteinExistence type="inferred from homology"/>
<dbReference type="PANTHER" id="PTHR48044">
    <property type="entry name" value="GLYCOSYLTRANSFERASE"/>
    <property type="match status" value="1"/>
</dbReference>
<evidence type="ECO:0000256" key="4">
    <source>
        <dbReference type="RuleBase" id="RU003718"/>
    </source>
</evidence>
<dbReference type="Pfam" id="PF26168">
    <property type="entry name" value="Glyco_transf_N"/>
    <property type="match status" value="1"/>
</dbReference>
<dbReference type="AlphaFoldDB" id="A0A9N7RJ12"/>
<name>A0A9N7RJ12_STRHE</name>
<dbReference type="SUPFAM" id="SSF53756">
    <property type="entry name" value="UDP-Glycosyltransferase/glycogen phosphorylase"/>
    <property type="match status" value="1"/>
</dbReference>
<dbReference type="CDD" id="cd03784">
    <property type="entry name" value="GT1_Gtf-like"/>
    <property type="match status" value="1"/>
</dbReference>
<dbReference type="InterPro" id="IPR058980">
    <property type="entry name" value="Glyco_transf_N"/>
</dbReference>
<gene>
    <name evidence="7" type="ORF">SHERM_25377</name>
</gene>
<dbReference type="GO" id="GO:0009690">
    <property type="term" value="P:cytokinin metabolic process"/>
    <property type="evidence" value="ECO:0007669"/>
    <property type="project" value="UniProtKB-ARBA"/>
</dbReference>
<dbReference type="Proteomes" id="UP001153555">
    <property type="component" value="Unassembled WGS sequence"/>
</dbReference>
<dbReference type="EC" id="2.4.1.-" evidence="5"/>
<dbReference type="GO" id="GO:0016138">
    <property type="term" value="P:glycoside biosynthetic process"/>
    <property type="evidence" value="ECO:0007669"/>
    <property type="project" value="UniProtKB-ARBA"/>
</dbReference>
<accession>A0A9N7RJ12</accession>
<dbReference type="FunFam" id="3.40.50.2000:FF:000238">
    <property type="entry name" value="Glycosyltransferase"/>
    <property type="match status" value="1"/>
</dbReference>
<dbReference type="EMBL" id="CACSLK010027789">
    <property type="protein sequence ID" value="CAA0829864.1"/>
    <property type="molecule type" value="Genomic_DNA"/>
</dbReference>
<evidence type="ECO:0000313" key="8">
    <source>
        <dbReference type="Proteomes" id="UP001153555"/>
    </source>
</evidence>
<evidence type="ECO:0000256" key="2">
    <source>
        <dbReference type="ARBA" id="ARBA00022676"/>
    </source>
</evidence>
<dbReference type="InterPro" id="IPR002213">
    <property type="entry name" value="UDP_glucos_trans"/>
</dbReference>
<dbReference type="OrthoDB" id="5835829at2759"/>
<evidence type="ECO:0000256" key="1">
    <source>
        <dbReference type="ARBA" id="ARBA00009995"/>
    </source>
</evidence>